<evidence type="ECO:0000313" key="3">
    <source>
        <dbReference type="Proteomes" id="UP001230220"/>
    </source>
</evidence>
<dbReference type="EMBL" id="JAUSUR010000007">
    <property type="protein sequence ID" value="MDQ0362493.1"/>
    <property type="molecule type" value="Genomic_DNA"/>
</dbReference>
<keyword evidence="1" id="KW-1133">Transmembrane helix</keyword>
<protein>
    <submittedName>
        <fullName evidence="2">Polyferredoxin</fullName>
    </submittedName>
</protein>
<accession>A0ABU0E6F8</accession>
<dbReference type="Proteomes" id="UP001230220">
    <property type="component" value="Unassembled WGS sequence"/>
</dbReference>
<reference evidence="2 3" key="1">
    <citation type="submission" date="2023-07" db="EMBL/GenBank/DDBJ databases">
        <title>Genomic Encyclopedia of Type Strains, Phase IV (KMG-IV): sequencing the most valuable type-strain genomes for metagenomic binning, comparative biology and taxonomic classification.</title>
        <authorList>
            <person name="Goeker M."/>
        </authorList>
    </citation>
    <scope>NUCLEOTIDE SEQUENCE [LARGE SCALE GENOMIC DNA]</scope>
    <source>
        <strain evidence="2 3">DSM 16784</strain>
    </source>
</reference>
<evidence type="ECO:0000256" key="1">
    <source>
        <dbReference type="SAM" id="Phobius"/>
    </source>
</evidence>
<keyword evidence="1" id="KW-0472">Membrane</keyword>
<gene>
    <name evidence="2" type="ORF">J2S15_003247</name>
</gene>
<feature type="transmembrane region" description="Helical" evidence="1">
    <location>
        <begin position="56"/>
        <end position="78"/>
    </location>
</feature>
<sequence length="86" mass="9926">MLKRHKYRSYSFWNELVFNIVFFVLLFSSIFAILYIATIITTAITGIIHPVVMQDLLNAIIALAICIVFIVPSAAYVYRHSYMFTS</sequence>
<keyword evidence="1" id="KW-0812">Transmembrane</keyword>
<feature type="transmembrane region" description="Helical" evidence="1">
    <location>
        <begin position="20"/>
        <end position="44"/>
    </location>
</feature>
<organism evidence="2 3">
    <name type="scientific">Breznakia pachnodae</name>
    <dbReference type="NCBI Taxonomy" id="265178"/>
    <lineage>
        <taxon>Bacteria</taxon>
        <taxon>Bacillati</taxon>
        <taxon>Bacillota</taxon>
        <taxon>Erysipelotrichia</taxon>
        <taxon>Erysipelotrichales</taxon>
        <taxon>Erysipelotrichaceae</taxon>
        <taxon>Breznakia</taxon>
    </lineage>
</organism>
<proteinExistence type="predicted"/>
<evidence type="ECO:0000313" key="2">
    <source>
        <dbReference type="EMBL" id="MDQ0362493.1"/>
    </source>
</evidence>
<keyword evidence="3" id="KW-1185">Reference proteome</keyword>
<comment type="caution">
    <text evidence="2">The sequence shown here is derived from an EMBL/GenBank/DDBJ whole genome shotgun (WGS) entry which is preliminary data.</text>
</comment>
<name>A0ABU0E6F8_9FIRM</name>